<keyword evidence="9" id="KW-0539">Nucleus</keyword>
<reference evidence="15" key="2">
    <citation type="submission" date="2022-10" db="EMBL/GenBank/DDBJ databases">
        <authorList>
            <consortium name="ENA_rothamsted_submissions"/>
            <consortium name="culmorum"/>
            <person name="King R."/>
        </authorList>
    </citation>
    <scope>NUCLEOTIDE SEQUENCE</scope>
</reference>
<dbReference type="AlphaFoldDB" id="A0A9P0GWL9"/>
<evidence type="ECO:0000313" key="15">
    <source>
        <dbReference type="EMBL" id="CAH1180056.1"/>
    </source>
</evidence>
<evidence type="ECO:0000256" key="2">
    <source>
        <dbReference type="ARBA" id="ARBA00004413"/>
    </source>
</evidence>
<evidence type="ECO:0000256" key="9">
    <source>
        <dbReference type="ARBA" id="ARBA00023242"/>
    </source>
</evidence>
<comment type="subunit">
    <text evidence="11">Component of the RNA polymerase III complex consisting of 17 subunits: a ten-subunit horseshoe-shaped catalytic core composed of POLR3A/RPC1, POLR3B/RPC2, POLR1C/RPAC1, POLR1D/RPAC2, POLR3K/RPC10, POLR2E/RPABC1, POLR2F/RPABC2, POLR2H/RPABC3, POLR2K/RPABC4 and POLR2L/RPABC5; a mobile stalk composed of two subunits POLR3H/RPC8 and CRCP/RPC9, protruding from the core and functioning primarily in transcription initiation; and additional subunits homologous to general transcription factors of the RNA polymerase II machinery, POLR3C/RPC3-POLR3F/RPC6-POLR3G/RPC7 heterotrimer required for transcription initiation and POLR3D/RPC4-POLR3E/RPC5 heterodimer involved in both transcription initiation and termination.</text>
</comment>
<dbReference type="OrthoDB" id="1746530at2759"/>
<evidence type="ECO:0000256" key="8">
    <source>
        <dbReference type="ARBA" id="ARBA00023163"/>
    </source>
</evidence>
<comment type="subcellular location">
    <subcellularLocation>
        <location evidence="2">Cell membrane</location>
        <topology evidence="2">Peripheral membrane protein</topology>
        <orientation evidence="2">Cytoplasmic side</orientation>
    </subcellularLocation>
    <subcellularLocation>
        <location evidence="1">Nucleus</location>
    </subcellularLocation>
</comment>
<organism evidence="15 16">
    <name type="scientific">Phaedon cochleariae</name>
    <name type="common">Mustard beetle</name>
    <dbReference type="NCBI Taxonomy" id="80249"/>
    <lineage>
        <taxon>Eukaryota</taxon>
        <taxon>Metazoa</taxon>
        <taxon>Ecdysozoa</taxon>
        <taxon>Arthropoda</taxon>
        <taxon>Hexapoda</taxon>
        <taxon>Insecta</taxon>
        <taxon>Pterygota</taxon>
        <taxon>Neoptera</taxon>
        <taxon>Endopterygota</taxon>
        <taxon>Coleoptera</taxon>
        <taxon>Polyphaga</taxon>
        <taxon>Cucujiformia</taxon>
        <taxon>Chrysomeloidea</taxon>
        <taxon>Chrysomelidae</taxon>
        <taxon>Chrysomelinae</taxon>
        <taxon>Chrysomelini</taxon>
        <taxon>Phaedon</taxon>
    </lineage>
</organism>
<evidence type="ECO:0000259" key="14">
    <source>
        <dbReference type="SMART" id="SM00657"/>
    </source>
</evidence>
<comment type="function">
    <text evidence="10">Accessory protein for the calcitonin gene-related peptide (CGRP) receptor. It modulates CGRP responsiveness in a variety of tissues.</text>
</comment>
<comment type="function">
    <text evidence="12">DNA-dependent RNA polymerase catalyzes the transcription of DNA into RNA using the four ribonucleoside triphosphates as substrates. Specific peripheric component of RNA polymerase III (Pol III) which synthesizes small non-coding RNAs including 5S rRNA, snRNAs, tRNAs and miRNAs from at least 500 distinct genomic loci. With POLR3H/RPC8 forms a mobile stalk that protrudes from Pol III core and functions primarily in transcription initiation. Pol III plays a key role in sensing and limiting infection by intracellular bacteria and DNA viruses. Acts as nuclear and cytosolic DNA sensor involved in innate immune response. Can sense non-self dsDNA that serves as template for transcription into dsRNA. The non-self RNA polymerase III transcripts, such as Epstein-Barr virus-encoded RNAs (EBERs) induce type I interferon and NF-kappa-B through the RIG-I pathway.</text>
</comment>
<dbReference type="GO" id="GO:0005666">
    <property type="term" value="C:RNA polymerase III complex"/>
    <property type="evidence" value="ECO:0007669"/>
    <property type="project" value="InterPro"/>
</dbReference>
<proteinExistence type="inferred from homology"/>
<dbReference type="InterPro" id="IPR010997">
    <property type="entry name" value="HRDC-like_sf"/>
</dbReference>
<evidence type="ECO:0000313" key="16">
    <source>
        <dbReference type="Proteomes" id="UP001153737"/>
    </source>
</evidence>
<protein>
    <recommendedName>
        <fullName evidence="4">DNA-directed RNA polymerase III subunit RPC9</fullName>
    </recommendedName>
    <alternativeName>
        <fullName evidence="13">DNA-directed RNA polymerase III subunit rpc9</fullName>
    </alternativeName>
</protein>
<evidence type="ECO:0000256" key="7">
    <source>
        <dbReference type="ARBA" id="ARBA00023136"/>
    </source>
</evidence>
<evidence type="ECO:0000256" key="5">
    <source>
        <dbReference type="ARBA" id="ARBA00022475"/>
    </source>
</evidence>
<evidence type="ECO:0000256" key="4">
    <source>
        <dbReference type="ARBA" id="ARBA00016672"/>
    </source>
</evidence>
<dbReference type="EMBL" id="OU896714">
    <property type="protein sequence ID" value="CAH1180056.1"/>
    <property type="molecule type" value="Genomic_DNA"/>
</dbReference>
<dbReference type="PANTHER" id="PTHR15561">
    <property type="entry name" value="CALCITONIN GENE-RELATED PEPTIDE-RECEPTOR COMPONENT PROTEIN"/>
    <property type="match status" value="1"/>
</dbReference>
<dbReference type="Proteomes" id="UP001153737">
    <property type="component" value="Chromosome 8"/>
</dbReference>
<reference evidence="15" key="1">
    <citation type="submission" date="2022-01" db="EMBL/GenBank/DDBJ databases">
        <authorList>
            <person name="King R."/>
        </authorList>
    </citation>
    <scope>NUCLEOTIDE SEQUENCE</scope>
</reference>
<keyword evidence="16" id="KW-1185">Reference proteome</keyword>
<name>A0A9P0GWL9_PHACE</name>
<dbReference type="SMART" id="SM00657">
    <property type="entry name" value="RPOL4c"/>
    <property type="match status" value="1"/>
</dbReference>
<dbReference type="Gene3D" id="1.20.1250.40">
    <property type="match status" value="1"/>
</dbReference>
<dbReference type="InterPro" id="IPR006590">
    <property type="entry name" value="RNA_pol_Rpb4/RPC9_core"/>
</dbReference>
<comment type="similarity">
    <text evidence="3">Belongs to the eukaryotic RPC9 RNA polymerase subunit family.</text>
</comment>
<dbReference type="Pfam" id="PF03874">
    <property type="entry name" value="RNA_pol_Rpb4"/>
    <property type="match status" value="1"/>
</dbReference>
<accession>A0A9P0GWL9</accession>
<keyword evidence="6" id="KW-0240">DNA-directed RNA polymerase</keyword>
<gene>
    <name evidence="15" type="ORF">PHAECO_LOCUS12186</name>
</gene>
<dbReference type="InterPro" id="IPR038846">
    <property type="entry name" value="RPC9"/>
</dbReference>
<keyword evidence="7" id="KW-0472">Membrane</keyword>
<keyword evidence="5" id="KW-1003">Cell membrane</keyword>
<evidence type="ECO:0000256" key="12">
    <source>
        <dbReference type="ARBA" id="ARBA00045808"/>
    </source>
</evidence>
<dbReference type="SUPFAM" id="SSF47819">
    <property type="entry name" value="HRDC-like"/>
    <property type="match status" value="1"/>
</dbReference>
<dbReference type="InterPro" id="IPR038324">
    <property type="entry name" value="Rpb4/RPC9_sf"/>
</dbReference>
<dbReference type="FunFam" id="1.20.1250.40:FF:000002">
    <property type="entry name" value="DNA-directed RNA polymerase III subunit RPC9"/>
    <property type="match status" value="1"/>
</dbReference>
<evidence type="ECO:0000256" key="6">
    <source>
        <dbReference type="ARBA" id="ARBA00022478"/>
    </source>
</evidence>
<evidence type="ECO:0000256" key="3">
    <source>
        <dbReference type="ARBA" id="ARBA00006898"/>
    </source>
</evidence>
<evidence type="ECO:0000256" key="13">
    <source>
        <dbReference type="ARBA" id="ARBA00073026"/>
    </source>
</evidence>
<evidence type="ECO:0000256" key="11">
    <source>
        <dbReference type="ARBA" id="ARBA00044007"/>
    </source>
</evidence>
<evidence type="ECO:0000256" key="10">
    <source>
        <dbReference type="ARBA" id="ARBA00043924"/>
    </source>
</evidence>
<dbReference type="GO" id="GO:0005886">
    <property type="term" value="C:plasma membrane"/>
    <property type="evidence" value="ECO:0007669"/>
    <property type="project" value="UniProtKB-SubCell"/>
</dbReference>
<dbReference type="PANTHER" id="PTHR15561:SF0">
    <property type="entry name" value="DNA-DIRECTED RNA POLYMERASE III SUBUNIT RPC9"/>
    <property type="match status" value="1"/>
</dbReference>
<evidence type="ECO:0000256" key="1">
    <source>
        <dbReference type="ARBA" id="ARBA00004123"/>
    </source>
</evidence>
<feature type="domain" description="RNA polymerase Rpb4/RPC9 core" evidence="14">
    <location>
        <begin position="1"/>
        <end position="119"/>
    </location>
</feature>
<sequence>MEIVNANSASLSNLEVFKHLQKIKDSKRKHRGQLATITYETIRYLENTPCADETNESVKECLKALAPFNLNKTEMLMMINSPPITALEIQLMVEESEERLTEEQVQEILEIIVRYFPYVVMKEADEEDNESQE</sequence>
<dbReference type="InterPro" id="IPR005574">
    <property type="entry name" value="Rpb4/RPC9"/>
</dbReference>
<keyword evidence="8" id="KW-0804">Transcription</keyword>
<dbReference type="GO" id="GO:0000166">
    <property type="term" value="F:nucleotide binding"/>
    <property type="evidence" value="ECO:0007669"/>
    <property type="project" value="InterPro"/>
</dbReference>
<dbReference type="GO" id="GO:0006384">
    <property type="term" value="P:transcription initiation at RNA polymerase III promoter"/>
    <property type="evidence" value="ECO:0007669"/>
    <property type="project" value="InterPro"/>
</dbReference>